<dbReference type="SUPFAM" id="SSF46785">
    <property type="entry name" value="Winged helix' DNA-binding domain"/>
    <property type="match status" value="1"/>
</dbReference>
<dbReference type="Pfam" id="PF09860">
    <property type="entry name" value="DUF2087"/>
    <property type="match status" value="1"/>
</dbReference>
<evidence type="ECO:0000259" key="1">
    <source>
        <dbReference type="Pfam" id="PF09860"/>
    </source>
</evidence>
<feature type="domain" description="DUF2087" evidence="1">
    <location>
        <begin position="108"/>
        <end position="174"/>
    </location>
</feature>
<name>A0A6J6FUS4_9ZZZZ</name>
<accession>A0A6J6FUS4</accession>
<dbReference type="EMBL" id="CAEZSR010000211">
    <property type="protein sequence ID" value="CAB4588378.1"/>
    <property type="molecule type" value="Genomic_DNA"/>
</dbReference>
<sequence length="181" mass="19880">MRELDAATIVGLLADDDRRLVVAALELGATTIDEVVAATRLDHARVGRAVGRLAEVGLVLQHDRGLHVMSAAFRMAARAALARPPSVEHADQPADRRRVLDAFVSNGRLTSIPASHAKRMVVLDWLAQDFEPGVRYSEAMVNLILGRRHADTAALRRYLVDHDLLSREAGEYWRSGGSTDR</sequence>
<protein>
    <submittedName>
        <fullName evidence="2">Unannotated protein</fullName>
    </submittedName>
</protein>
<dbReference type="AlphaFoldDB" id="A0A6J6FUS4"/>
<dbReference type="InterPro" id="IPR018656">
    <property type="entry name" value="DUF2087"/>
</dbReference>
<reference evidence="2" key="1">
    <citation type="submission" date="2020-05" db="EMBL/GenBank/DDBJ databases">
        <authorList>
            <person name="Chiriac C."/>
            <person name="Salcher M."/>
            <person name="Ghai R."/>
            <person name="Kavagutti S V."/>
        </authorList>
    </citation>
    <scope>NUCLEOTIDE SEQUENCE</scope>
</reference>
<organism evidence="2">
    <name type="scientific">freshwater metagenome</name>
    <dbReference type="NCBI Taxonomy" id="449393"/>
    <lineage>
        <taxon>unclassified sequences</taxon>
        <taxon>metagenomes</taxon>
        <taxon>ecological metagenomes</taxon>
    </lineage>
</organism>
<proteinExistence type="predicted"/>
<dbReference type="InterPro" id="IPR036390">
    <property type="entry name" value="WH_DNA-bd_sf"/>
</dbReference>
<evidence type="ECO:0000313" key="2">
    <source>
        <dbReference type="EMBL" id="CAB4588378.1"/>
    </source>
</evidence>
<gene>
    <name evidence="2" type="ORF">UFOPK1493_03599</name>
</gene>